<keyword evidence="6 7" id="KW-0472">Membrane</keyword>
<evidence type="ECO:0000256" key="1">
    <source>
        <dbReference type="ARBA" id="ARBA00004651"/>
    </source>
</evidence>
<comment type="subcellular location">
    <subcellularLocation>
        <location evidence="1">Cell membrane</location>
        <topology evidence="1">Multi-pass membrane protein</topology>
    </subcellularLocation>
</comment>
<dbReference type="PANTHER" id="PTHR22926">
    <property type="entry name" value="PHOSPHO-N-ACETYLMURAMOYL-PENTAPEPTIDE-TRANSFERASE"/>
    <property type="match status" value="1"/>
</dbReference>
<keyword evidence="4 7" id="KW-0812">Transmembrane</keyword>
<evidence type="ECO:0000313" key="11">
    <source>
        <dbReference type="Proteomes" id="UP000009139"/>
    </source>
</evidence>
<dbReference type="GO" id="GO:0044038">
    <property type="term" value="P:cell wall macromolecule biosynthetic process"/>
    <property type="evidence" value="ECO:0007669"/>
    <property type="project" value="TreeGrafter"/>
</dbReference>
<evidence type="ECO:0000256" key="7">
    <source>
        <dbReference type="SAM" id="Phobius"/>
    </source>
</evidence>
<evidence type="ECO:0000313" key="10">
    <source>
        <dbReference type="Proteomes" id="UP000000810"/>
    </source>
</evidence>
<sequence>MIYELLAFALSLALTPYIAKLMKNAGIVGIDVHKVEKVEVPEMGGLALLISISLVSLLAKINGWILAVFLLMGLVGVIDDSVALKQSHKVLLSIMATFPIVAYINRDYIVIIKPIHVGVLAVLVLWMYVVASTNLVNMLAGFNGLEVGMSSVILFFIAILGEGSVRMLALIGLFASLGFLYWNKYPAKVFPGDTGTLSLGTLIGLLAILGKLEFPVAIMLIPHALDFVLKAKVRFKGKQIGRTRVLEDGTLVPPPYKSFLGLLMRIKPMKEWELVLASIAIEFFLGIVALLIQLA</sequence>
<evidence type="ECO:0000256" key="6">
    <source>
        <dbReference type="ARBA" id="ARBA00023136"/>
    </source>
</evidence>
<reference evidence="9 11" key="5">
    <citation type="journal article" date="2012" name="Curr. Microbiol.">
        <title>Re-annotation of two hyperthermophilic archaea Pyrococcus abyssi GE5 and Pyrococcus furiosus DSM 3638.</title>
        <authorList>
            <person name="Gao J."/>
            <person name="Wang J."/>
        </authorList>
    </citation>
    <scope>GENOME REANNOTATION</scope>
    <source>
        <strain evidence="9">GE5</strain>
        <strain evidence="11">GE5 / Orsay</strain>
    </source>
</reference>
<evidence type="ECO:0000313" key="9">
    <source>
        <dbReference type="EMBL" id="CCE71079.1"/>
    </source>
</evidence>
<dbReference type="EMBL" id="HE613800">
    <property type="protein sequence ID" value="CCE71079.1"/>
    <property type="molecule type" value="Genomic_DNA"/>
</dbReference>
<feature type="transmembrane region" description="Helical" evidence="7">
    <location>
        <begin position="274"/>
        <end position="294"/>
    </location>
</feature>
<evidence type="ECO:0000313" key="8">
    <source>
        <dbReference type="EMBL" id="CAB50522.1"/>
    </source>
</evidence>
<feature type="transmembrane region" description="Helical" evidence="7">
    <location>
        <begin position="115"/>
        <end position="140"/>
    </location>
</feature>
<dbReference type="InterPro" id="IPR000715">
    <property type="entry name" value="Glycosyl_transferase_4"/>
</dbReference>
<feature type="transmembrane region" description="Helical" evidence="7">
    <location>
        <begin position="152"/>
        <end position="182"/>
    </location>
</feature>
<dbReference type="GO" id="GO:0016780">
    <property type="term" value="F:phosphotransferase activity, for other substituted phosphate groups"/>
    <property type="evidence" value="ECO:0007669"/>
    <property type="project" value="InterPro"/>
</dbReference>
<reference evidence="8" key="1">
    <citation type="submission" date="1999-07" db="EMBL/GenBank/DDBJ databases">
        <authorList>
            <person name="Genoscope"/>
        </authorList>
    </citation>
    <scope>NUCLEOTIDE SEQUENCE</scope>
    <source>
        <strain evidence="8">Orsay</strain>
    </source>
</reference>
<feature type="transmembrane region" description="Helical" evidence="7">
    <location>
        <begin position="202"/>
        <end position="229"/>
    </location>
</feature>
<dbReference type="EMBL" id="AJ248288">
    <property type="protein sequence ID" value="CAB50522.1"/>
    <property type="molecule type" value="Genomic_DNA"/>
</dbReference>
<dbReference type="HOGENOM" id="CLU_023982_4_0_2"/>
<feature type="transmembrane region" description="Helical" evidence="7">
    <location>
        <begin position="45"/>
        <end position="78"/>
    </location>
</feature>
<proteinExistence type="predicted"/>
<dbReference type="PATRIC" id="fig|272844.11.peg.1728"/>
<evidence type="ECO:0000256" key="2">
    <source>
        <dbReference type="ARBA" id="ARBA00022475"/>
    </source>
</evidence>
<protein>
    <submittedName>
        <fullName evidence="8 9">GlcNAc-1-p transferase</fullName>
    </submittedName>
</protein>
<organism evidence="8 10">
    <name type="scientific">Pyrococcus abyssi (strain GE5 / Orsay)</name>
    <dbReference type="NCBI Taxonomy" id="272844"/>
    <lineage>
        <taxon>Archaea</taxon>
        <taxon>Methanobacteriati</taxon>
        <taxon>Methanobacteriota</taxon>
        <taxon>Thermococci</taxon>
        <taxon>Thermococcales</taxon>
        <taxon>Thermococcaceae</taxon>
        <taxon>Pyrococcus</taxon>
    </lineage>
</organism>
<evidence type="ECO:0000256" key="3">
    <source>
        <dbReference type="ARBA" id="ARBA00022679"/>
    </source>
</evidence>
<dbReference type="PANTHER" id="PTHR22926:SF3">
    <property type="entry name" value="UNDECAPRENYL-PHOSPHATE ALPHA-N-ACETYLGLUCOSAMINYL 1-PHOSPHATE TRANSFERASE"/>
    <property type="match status" value="1"/>
</dbReference>
<keyword evidence="2" id="KW-1003">Cell membrane</keyword>
<dbReference type="RefSeq" id="WP_010868736.1">
    <property type="nucleotide sequence ID" value="NC_000868.1"/>
</dbReference>
<feature type="transmembrane region" description="Helical" evidence="7">
    <location>
        <begin position="90"/>
        <end position="109"/>
    </location>
</feature>
<name>Q9UY90_PYRAB</name>
<dbReference type="AlphaFoldDB" id="Q9UY90"/>
<reference evidence="8" key="3">
    <citation type="journal article" date="2001" name="Genome Res.">
        <title>Genome evolution at the genus level: comparison of three complete genomes of hyperthermophilic archaea.</title>
        <authorList>
            <person name="Lecompte O."/>
            <person name="Ripp R."/>
            <person name="Puzos-Barbe V."/>
            <person name="Duprat S."/>
            <person name="Heilig R."/>
            <person name="Dietrich J."/>
            <person name="Thierry J.C."/>
            <person name="Poch O."/>
        </authorList>
    </citation>
    <scope>NUCLEOTIDE SEQUENCE</scope>
    <source>
        <strain evidence="8">Orsay</strain>
    </source>
</reference>
<reference evidence="8 10" key="4">
    <citation type="journal article" date="2003" name="Mol. Microbiol.">
        <title>An integrated analysis of the genome of the hyperthermophilic archaeon Pyrococcus abyssi.</title>
        <authorList>
            <person name="Cohen G."/>
            <person name="Barbe V."/>
            <person name="Flament D."/>
            <person name="Galperin M."/>
            <person name="Heilig R."/>
            <person name="Ripp R."/>
            <person name="Lecompte O."/>
            <person name="Prieur D."/>
            <person name="Poch O."/>
            <person name="Quellerou J."/>
            <person name="Thierry J.C."/>
            <person name="Van der Oost J."/>
            <person name="Weissenbach J."/>
            <person name="Zivanovic Y."/>
            <person name="Forterre P."/>
        </authorList>
    </citation>
    <scope>NUCLEOTIDE SEQUENCE [LARGE SCALE GENOMIC DNA]</scope>
    <source>
        <strain evidence="10">GE5 / Orsay</strain>
        <strain evidence="8">Orsay</strain>
    </source>
</reference>
<keyword evidence="10" id="KW-1185">Reference proteome</keyword>
<dbReference type="GO" id="GO:0071555">
    <property type="term" value="P:cell wall organization"/>
    <property type="evidence" value="ECO:0007669"/>
    <property type="project" value="TreeGrafter"/>
</dbReference>
<evidence type="ECO:0000256" key="5">
    <source>
        <dbReference type="ARBA" id="ARBA00022989"/>
    </source>
</evidence>
<accession>Q9UY90</accession>
<dbReference type="STRING" id="272844.PAB1288"/>
<dbReference type="Proteomes" id="UP000009139">
    <property type="component" value="Chromosome"/>
</dbReference>
<keyword evidence="3 9" id="KW-0808">Transferase</keyword>
<dbReference type="GO" id="GO:0005886">
    <property type="term" value="C:plasma membrane"/>
    <property type="evidence" value="ECO:0007669"/>
    <property type="project" value="UniProtKB-SubCell"/>
</dbReference>
<gene>
    <name evidence="8" type="ordered locus">PAB1288</name>
</gene>
<reference evidence="8" key="2">
    <citation type="journal article" date="2000" name="J. Mol. Biol.">
        <title>Archaeal homologs of eukaryotic methylation guide small nucleolar RNAs: lessons from the Pyrococcus genomes.</title>
        <authorList>
            <person name="Gaspin C."/>
            <person name="Cavaille J."/>
            <person name="Erauso G."/>
        </authorList>
    </citation>
    <scope>NUCLEOTIDE SEQUENCE</scope>
    <source>
        <strain evidence="8">Orsay</strain>
    </source>
</reference>
<dbReference type="eggNOG" id="arCOG03199">
    <property type="taxonomic scope" value="Archaea"/>
</dbReference>
<dbReference type="CDD" id="cd06856">
    <property type="entry name" value="GT_GPT_archaea"/>
    <property type="match status" value="1"/>
</dbReference>
<dbReference type="Proteomes" id="UP000000810">
    <property type="component" value="Chromosome"/>
</dbReference>
<keyword evidence="5 7" id="KW-1133">Transmembrane helix</keyword>
<dbReference type="KEGG" id="pab:PAB1288"/>
<dbReference type="PIR" id="D75010">
    <property type="entry name" value="D75010"/>
</dbReference>
<dbReference type="Pfam" id="PF00953">
    <property type="entry name" value="Glycos_transf_4"/>
    <property type="match status" value="1"/>
</dbReference>
<evidence type="ECO:0000256" key="4">
    <source>
        <dbReference type="ARBA" id="ARBA00022692"/>
    </source>
</evidence>